<dbReference type="RefSeq" id="WP_146887462.1">
    <property type="nucleotide sequence ID" value="NZ_BJXB01000020.1"/>
</dbReference>
<reference evidence="2 3" key="1">
    <citation type="submission" date="2019-07" db="EMBL/GenBank/DDBJ databases">
        <title>Whole genome shotgun sequence of Deinococcus cellulosilyticus NBRC 106333.</title>
        <authorList>
            <person name="Hosoyama A."/>
            <person name="Uohara A."/>
            <person name="Ohji S."/>
            <person name="Ichikawa N."/>
        </authorList>
    </citation>
    <scope>NUCLEOTIDE SEQUENCE [LARGE SCALE GENOMIC DNA]</scope>
    <source>
        <strain evidence="2 3">NBRC 106333</strain>
    </source>
</reference>
<accession>A0A511N7F6</accession>
<dbReference type="AlphaFoldDB" id="A0A511N7F6"/>
<feature type="transmembrane region" description="Helical" evidence="1">
    <location>
        <begin position="20"/>
        <end position="42"/>
    </location>
</feature>
<dbReference type="OrthoDB" id="1551186at2"/>
<comment type="caution">
    <text evidence="2">The sequence shown here is derived from an EMBL/GenBank/DDBJ whole genome shotgun (WGS) entry which is preliminary data.</text>
</comment>
<keyword evidence="1" id="KW-1133">Transmembrane helix</keyword>
<dbReference type="Pfam" id="PF19851">
    <property type="entry name" value="DUF6326"/>
    <property type="match status" value="1"/>
</dbReference>
<keyword evidence="3" id="KW-1185">Reference proteome</keyword>
<evidence type="ECO:0000256" key="1">
    <source>
        <dbReference type="SAM" id="Phobius"/>
    </source>
</evidence>
<feature type="transmembrane region" description="Helical" evidence="1">
    <location>
        <begin position="116"/>
        <end position="135"/>
    </location>
</feature>
<evidence type="ECO:0000313" key="2">
    <source>
        <dbReference type="EMBL" id="GEM48408.1"/>
    </source>
</evidence>
<feature type="transmembrane region" description="Helical" evidence="1">
    <location>
        <begin position="92"/>
        <end position="110"/>
    </location>
</feature>
<dbReference type="EMBL" id="BJXB01000020">
    <property type="protein sequence ID" value="GEM48408.1"/>
    <property type="molecule type" value="Genomic_DNA"/>
</dbReference>
<gene>
    <name evidence="2" type="ORF">DC3_40430</name>
</gene>
<name>A0A511N7F6_DEIC1</name>
<proteinExistence type="predicted"/>
<dbReference type="InterPro" id="IPR046289">
    <property type="entry name" value="DUF6326"/>
</dbReference>
<feature type="transmembrane region" description="Helical" evidence="1">
    <location>
        <begin position="62"/>
        <end position="80"/>
    </location>
</feature>
<protein>
    <submittedName>
        <fullName evidence="2">Uncharacterized protein</fullName>
    </submittedName>
</protein>
<keyword evidence="1" id="KW-0472">Membrane</keyword>
<organism evidence="2 3">
    <name type="scientific">Deinococcus cellulosilyticus (strain DSM 18568 / NBRC 106333 / KACC 11606 / 5516J-15)</name>
    <dbReference type="NCBI Taxonomy" id="1223518"/>
    <lineage>
        <taxon>Bacteria</taxon>
        <taxon>Thermotogati</taxon>
        <taxon>Deinococcota</taxon>
        <taxon>Deinococci</taxon>
        <taxon>Deinococcales</taxon>
        <taxon>Deinococcaceae</taxon>
        <taxon>Deinococcus</taxon>
    </lineage>
</organism>
<evidence type="ECO:0000313" key="3">
    <source>
        <dbReference type="Proteomes" id="UP000321306"/>
    </source>
</evidence>
<sequence length="158" mass="17910">MTRHGPINSPFQDAQLPVQVRIAAAWTSFMLIYIYVDILNFYKPGVINGILAGRIWEFDIGSTLLTLFLGSVSIPAMMVWLSMTLPVRVNRFTNLIVATLLIPYSIFNAAGEFWDWAPFYGLSIGLELLLLAFILRSAWTWPRTHFDAAIATSDRLRQ</sequence>
<keyword evidence="1" id="KW-0812">Transmembrane</keyword>
<dbReference type="Proteomes" id="UP000321306">
    <property type="component" value="Unassembled WGS sequence"/>
</dbReference>